<evidence type="ECO:0000313" key="1">
    <source>
        <dbReference type="EMBL" id="KAK9162986.1"/>
    </source>
</evidence>
<comment type="caution">
    <text evidence="1">The sequence shown here is derived from an EMBL/GenBank/DDBJ whole genome shotgun (WGS) entry which is preliminary data.</text>
</comment>
<sequence length="54" mass="6336">MGVYTVWRTWGILSWLVQSRRFGEFVHPMVGFGRTVFAGRLDFGPIACFLFFEF</sequence>
<protein>
    <submittedName>
        <fullName evidence="1">Uncharacterized protein</fullName>
    </submittedName>
</protein>
<organism evidence="1 2">
    <name type="scientific">Stephania yunnanensis</name>
    <dbReference type="NCBI Taxonomy" id="152371"/>
    <lineage>
        <taxon>Eukaryota</taxon>
        <taxon>Viridiplantae</taxon>
        <taxon>Streptophyta</taxon>
        <taxon>Embryophyta</taxon>
        <taxon>Tracheophyta</taxon>
        <taxon>Spermatophyta</taxon>
        <taxon>Magnoliopsida</taxon>
        <taxon>Ranunculales</taxon>
        <taxon>Menispermaceae</taxon>
        <taxon>Menispermoideae</taxon>
        <taxon>Cissampelideae</taxon>
        <taxon>Stephania</taxon>
    </lineage>
</organism>
<name>A0AAP0Q4C7_9MAGN</name>
<dbReference type="Proteomes" id="UP001420932">
    <property type="component" value="Unassembled WGS sequence"/>
</dbReference>
<evidence type="ECO:0000313" key="2">
    <source>
        <dbReference type="Proteomes" id="UP001420932"/>
    </source>
</evidence>
<proteinExistence type="predicted"/>
<keyword evidence="2" id="KW-1185">Reference proteome</keyword>
<reference evidence="1 2" key="1">
    <citation type="submission" date="2024-01" db="EMBL/GenBank/DDBJ databases">
        <title>Genome assemblies of Stephania.</title>
        <authorList>
            <person name="Yang L."/>
        </authorList>
    </citation>
    <scope>NUCLEOTIDE SEQUENCE [LARGE SCALE GENOMIC DNA]</scope>
    <source>
        <strain evidence="1">YNDBR</strain>
        <tissue evidence="1">Leaf</tissue>
    </source>
</reference>
<accession>A0AAP0Q4C7</accession>
<dbReference type="EMBL" id="JBBNAF010000002">
    <property type="protein sequence ID" value="KAK9162986.1"/>
    <property type="molecule type" value="Genomic_DNA"/>
</dbReference>
<gene>
    <name evidence="1" type="ORF">Syun_003888</name>
</gene>
<dbReference type="AlphaFoldDB" id="A0AAP0Q4C7"/>